<feature type="domain" description="Ig-like" evidence="4">
    <location>
        <begin position="76"/>
        <end position="170"/>
    </location>
</feature>
<dbReference type="AlphaFoldDB" id="A0A1B0CDY6"/>
<dbReference type="PROSITE" id="PS50835">
    <property type="entry name" value="IG_LIKE"/>
    <property type="match status" value="2"/>
</dbReference>
<evidence type="ECO:0000256" key="1">
    <source>
        <dbReference type="ARBA" id="ARBA00004167"/>
    </source>
</evidence>
<dbReference type="EMBL" id="GITU01004995">
    <property type="protein sequence ID" value="MBC1173698.1"/>
    <property type="molecule type" value="Transcribed_RNA"/>
</dbReference>
<dbReference type="EnsemblMetazoa" id="LLOJ002556-RA">
    <property type="protein sequence ID" value="LLOJ002556-PA"/>
    <property type="gene ID" value="LLOJ002556"/>
</dbReference>
<dbReference type="InterPro" id="IPR013162">
    <property type="entry name" value="CD80_C2-set"/>
</dbReference>
<dbReference type="EMBL" id="AJWK01008408">
    <property type="status" value="NOT_ANNOTATED_CDS"/>
    <property type="molecule type" value="Genomic_DNA"/>
</dbReference>
<reference evidence="6" key="3">
    <citation type="submission" date="2020-05" db="UniProtKB">
        <authorList>
            <consortium name="EnsemblMetazoa"/>
        </authorList>
    </citation>
    <scope>IDENTIFICATION</scope>
    <source>
        <strain evidence="6">Jacobina</strain>
    </source>
</reference>
<evidence type="ECO:0000313" key="6">
    <source>
        <dbReference type="EnsemblMetazoa" id="LLOJ002556-PA"/>
    </source>
</evidence>
<evidence type="ECO:0000256" key="2">
    <source>
        <dbReference type="ARBA" id="ARBA00023136"/>
    </source>
</evidence>
<dbReference type="Pfam" id="PF08205">
    <property type="entry name" value="C2-set_2"/>
    <property type="match status" value="1"/>
</dbReference>
<dbReference type="PANTHER" id="PTHR23278:SF26">
    <property type="entry name" value="SIDESTEP III, ISOFORM O"/>
    <property type="match status" value="1"/>
</dbReference>
<dbReference type="InterPro" id="IPR036179">
    <property type="entry name" value="Ig-like_dom_sf"/>
</dbReference>
<dbReference type="InterPro" id="IPR003599">
    <property type="entry name" value="Ig_sub"/>
</dbReference>
<evidence type="ECO:0000259" key="4">
    <source>
        <dbReference type="PROSITE" id="PS50835"/>
    </source>
</evidence>
<dbReference type="InterPro" id="IPR013783">
    <property type="entry name" value="Ig-like_fold"/>
</dbReference>
<keyword evidence="7" id="KW-1185">Reference proteome</keyword>
<evidence type="ECO:0000313" key="5">
    <source>
        <dbReference type="EMBL" id="MBC1173698.1"/>
    </source>
</evidence>
<proteinExistence type="predicted"/>
<name>A0A1B0CDY6_LUTLO</name>
<organism evidence="6 7">
    <name type="scientific">Lutzomyia longipalpis</name>
    <name type="common">Sand fly</name>
    <dbReference type="NCBI Taxonomy" id="7200"/>
    <lineage>
        <taxon>Eukaryota</taxon>
        <taxon>Metazoa</taxon>
        <taxon>Ecdysozoa</taxon>
        <taxon>Arthropoda</taxon>
        <taxon>Hexapoda</taxon>
        <taxon>Insecta</taxon>
        <taxon>Pterygota</taxon>
        <taxon>Neoptera</taxon>
        <taxon>Endopterygota</taxon>
        <taxon>Diptera</taxon>
        <taxon>Nematocera</taxon>
        <taxon>Psychodoidea</taxon>
        <taxon>Psychodidae</taxon>
        <taxon>Lutzomyia</taxon>
        <taxon>Lutzomyia</taxon>
    </lineage>
</organism>
<evidence type="ECO:0000313" key="7">
    <source>
        <dbReference type="Proteomes" id="UP000092461"/>
    </source>
</evidence>
<dbReference type="Pfam" id="PF13927">
    <property type="entry name" value="Ig_3"/>
    <property type="match status" value="1"/>
</dbReference>
<dbReference type="PANTHER" id="PTHR23278">
    <property type="entry name" value="SIDESTEP PROTEIN"/>
    <property type="match status" value="1"/>
</dbReference>
<dbReference type="InterPro" id="IPR003598">
    <property type="entry name" value="Ig_sub2"/>
</dbReference>
<dbReference type="SUPFAM" id="SSF48726">
    <property type="entry name" value="Immunoglobulin"/>
    <property type="match status" value="3"/>
</dbReference>
<dbReference type="VEuPathDB" id="VectorBase:LLOJ002556"/>
<dbReference type="Proteomes" id="UP000092461">
    <property type="component" value="Unassembled WGS sequence"/>
</dbReference>
<dbReference type="InterPro" id="IPR007110">
    <property type="entry name" value="Ig-like_dom"/>
</dbReference>
<dbReference type="VEuPathDB" id="VectorBase:LLONM1_003820"/>
<protein>
    <submittedName>
        <fullName evidence="5">Putative isoform b marinus</fullName>
    </submittedName>
</protein>
<reference evidence="5" key="2">
    <citation type="journal article" date="2020" name="BMC">
        <title>Leishmania infection induces a limited differential gene expression in the sand fly midgut.</title>
        <authorList>
            <person name="Coutinho-Abreu I.V."/>
            <person name="Serafim T.D."/>
            <person name="Meneses C."/>
            <person name="Kamhawi S."/>
            <person name="Oliveira F."/>
            <person name="Valenzuela J.G."/>
        </authorList>
    </citation>
    <scope>NUCLEOTIDE SEQUENCE</scope>
    <source>
        <strain evidence="5">Jacobina</strain>
        <tissue evidence="5">Midgut</tissue>
    </source>
</reference>
<dbReference type="GO" id="GO:0016020">
    <property type="term" value="C:membrane"/>
    <property type="evidence" value="ECO:0007669"/>
    <property type="project" value="UniProtKB-SubCell"/>
</dbReference>
<dbReference type="SMART" id="SM00408">
    <property type="entry name" value="IGc2"/>
    <property type="match status" value="1"/>
</dbReference>
<dbReference type="CDD" id="cd00096">
    <property type="entry name" value="Ig"/>
    <property type="match status" value="1"/>
</dbReference>
<sequence>METPGRPEPSVAWYNGVMPLSTGTGVSMGRHVTVNRLEMNHVTRDALNSTYKCQASNTKLVPPAERSVRLEMLLKPLTVNISDKPRQLVSETEYSLRCDVNGSIPDTEIKWMQNNRPFKRGKINQITNSSVATSVLTFRPAPEDDGTILKCEGSNPRLPNSALEDSMVMNIMYAPQVNLSLGSTLNPDDIKEGDDVYFECHIKANPKEHRIAWSHDGNPVVQNVTWGVIISTRSLVLQHVARYHAGQYTCAAANDRGETQSSPVTLRIH</sequence>
<feature type="domain" description="Ig-like" evidence="4">
    <location>
        <begin position="175"/>
        <end position="265"/>
    </location>
</feature>
<accession>A0A1B0CDY6</accession>
<keyword evidence="3" id="KW-1015">Disulfide bond</keyword>
<dbReference type="Gene3D" id="2.60.40.10">
    <property type="entry name" value="Immunoglobulins"/>
    <property type="match status" value="3"/>
</dbReference>
<reference evidence="7" key="1">
    <citation type="submission" date="2012-05" db="EMBL/GenBank/DDBJ databases">
        <title>Whole Genome Assembly of Lutzomyia longipalpis.</title>
        <authorList>
            <person name="Richards S."/>
            <person name="Qu C."/>
            <person name="Dillon R."/>
            <person name="Worley K."/>
            <person name="Scherer S."/>
            <person name="Batterton M."/>
            <person name="Taylor A."/>
            <person name="Hawes A."/>
            <person name="Hernandez B."/>
            <person name="Kovar C."/>
            <person name="Mandapat C."/>
            <person name="Pham C."/>
            <person name="Qu C."/>
            <person name="Jing C."/>
            <person name="Bess C."/>
            <person name="Bandaranaike D."/>
            <person name="Ngo D."/>
            <person name="Ongeri F."/>
            <person name="Arias F."/>
            <person name="Lara F."/>
            <person name="Weissenberger G."/>
            <person name="Kamau G."/>
            <person name="Han H."/>
            <person name="Shen H."/>
            <person name="Dinh H."/>
            <person name="Khalil I."/>
            <person name="Jones J."/>
            <person name="Shafer J."/>
            <person name="Jayaseelan J."/>
            <person name="Quiroz J."/>
            <person name="Blankenburg K."/>
            <person name="Nguyen L."/>
            <person name="Jackson L."/>
            <person name="Francisco L."/>
            <person name="Tang L.-Y."/>
            <person name="Pu L.-L."/>
            <person name="Perales L."/>
            <person name="Lorensuhewa L."/>
            <person name="Munidasa M."/>
            <person name="Coyle M."/>
            <person name="Taylor M."/>
            <person name="Puazo M."/>
            <person name="Firestine M."/>
            <person name="Scheel M."/>
            <person name="Javaid M."/>
            <person name="Wang M."/>
            <person name="Li M."/>
            <person name="Tabassum N."/>
            <person name="Saada N."/>
            <person name="Osuji N."/>
            <person name="Aqrawi P."/>
            <person name="Fu Q."/>
            <person name="Thornton R."/>
            <person name="Raj R."/>
            <person name="Goodspeed R."/>
            <person name="Mata R."/>
            <person name="Najjar R."/>
            <person name="Gubbala S."/>
            <person name="Lee S."/>
            <person name="Denson S."/>
            <person name="Patil S."/>
            <person name="Macmil S."/>
            <person name="Qi S."/>
            <person name="Matskevitch T."/>
            <person name="Palculict T."/>
            <person name="Mathew T."/>
            <person name="Vee V."/>
            <person name="Velamala V."/>
            <person name="Korchina V."/>
            <person name="Cai W."/>
            <person name="Liu W."/>
            <person name="Dai W."/>
            <person name="Zou X."/>
            <person name="Zhu Y."/>
            <person name="Zhang Y."/>
            <person name="Wu Y.-Q."/>
            <person name="Xin Y."/>
            <person name="Nazarath L."/>
            <person name="Kovar C."/>
            <person name="Han Y."/>
            <person name="Muzny D."/>
            <person name="Gibbs R."/>
        </authorList>
    </citation>
    <scope>NUCLEOTIDE SEQUENCE [LARGE SCALE GENOMIC DNA]</scope>
    <source>
        <strain evidence="7">Jacobina</strain>
    </source>
</reference>
<comment type="subcellular location">
    <subcellularLocation>
        <location evidence="1">Membrane</location>
        <topology evidence="1">Single-pass membrane protein</topology>
    </subcellularLocation>
</comment>
<dbReference type="SMART" id="SM00409">
    <property type="entry name" value="IG"/>
    <property type="match status" value="1"/>
</dbReference>
<evidence type="ECO:0000256" key="3">
    <source>
        <dbReference type="ARBA" id="ARBA00023157"/>
    </source>
</evidence>
<keyword evidence="2" id="KW-0472">Membrane</keyword>